<dbReference type="NCBIfam" id="TIGR00496">
    <property type="entry name" value="frr"/>
    <property type="match status" value="1"/>
</dbReference>
<comment type="similarity">
    <text evidence="2 6">Belongs to the RRF family.</text>
</comment>
<dbReference type="FunFam" id="1.10.132.20:FF:000001">
    <property type="entry name" value="Ribosome-recycling factor"/>
    <property type="match status" value="1"/>
</dbReference>
<comment type="function">
    <text evidence="5 6">Responsible for the release of ribosomes from messenger RNA at the termination of protein biosynthesis. May increase the efficiency of translation by recycling ribosomes from one round of translation to another.</text>
</comment>
<dbReference type="Gene3D" id="1.10.132.20">
    <property type="entry name" value="Ribosome-recycling factor"/>
    <property type="match status" value="1"/>
</dbReference>
<name>A0A1M4X212_VIBGA</name>
<dbReference type="GO" id="GO:0043023">
    <property type="term" value="F:ribosomal large subunit binding"/>
    <property type="evidence" value="ECO:0007669"/>
    <property type="project" value="TreeGrafter"/>
</dbReference>
<evidence type="ECO:0000256" key="6">
    <source>
        <dbReference type="HAMAP-Rule" id="MF_00040"/>
    </source>
</evidence>
<accession>A0A1M4X212</accession>
<sequence>MINEIKKDAQERMDKSVDALKNNLSKVRTGRAHPSLLSGISVEYYGASTPLNQVANVIAEDSRTLAITVFDKELAPKVEKAIMMSDLGLNPMSAGTVIRVPLPALTEERRRDLVKIVRGEAEGGRVAVRNIRRDANTELKNLLKDKEISEDEERKAQDDIQKLTDVAVKNIDDVLAAKEKELMEV</sequence>
<dbReference type="RefSeq" id="WP_072956269.1">
    <property type="nucleotide sequence ID" value="NZ_FQUH01000003.1"/>
</dbReference>
<keyword evidence="4 6" id="KW-0648">Protein biosynthesis</keyword>
<dbReference type="AlphaFoldDB" id="A0A1M4X212"/>
<protein>
    <recommendedName>
        <fullName evidence="6">Ribosome-recycling factor</fullName>
        <shortName evidence="6">RRF</shortName>
    </recommendedName>
    <alternativeName>
        <fullName evidence="6">Ribosome-releasing factor</fullName>
    </alternativeName>
</protein>
<evidence type="ECO:0000259" key="8">
    <source>
        <dbReference type="Pfam" id="PF01765"/>
    </source>
</evidence>
<evidence type="ECO:0000256" key="1">
    <source>
        <dbReference type="ARBA" id="ARBA00004496"/>
    </source>
</evidence>
<dbReference type="InterPro" id="IPR036191">
    <property type="entry name" value="RRF_sf"/>
</dbReference>
<comment type="subcellular location">
    <subcellularLocation>
        <location evidence="1 6">Cytoplasm</location>
    </subcellularLocation>
</comment>
<evidence type="ECO:0000256" key="2">
    <source>
        <dbReference type="ARBA" id="ARBA00005912"/>
    </source>
</evidence>
<dbReference type="FunFam" id="3.30.1360.40:FF:000001">
    <property type="entry name" value="Ribosome-recycling factor"/>
    <property type="match status" value="1"/>
</dbReference>
<proteinExistence type="inferred from homology"/>
<dbReference type="SUPFAM" id="SSF55194">
    <property type="entry name" value="Ribosome recycling factor, RRF"/>
    <property type="match status" value="1"/>
</dbReference>
<dbReference type="Proteomes" id="UP000184159">
    <property type="component" value="Unassembled WGS sequence"/>
</dbReference>
<dbReference type="PANTHER" id="PTHR20982">
    <property type="entry name" value="RIBOSOME RECYCLING FACTOR"/>
    <property type="match status" value="1"/>
</dbReference>
<keyword evidence="3 6" id="KW-0963">Cytoplasm</keyword>
<dbReference type="CDD" id="cd00520">
    <property type="entry name" value="RRF"/>
    <property type="match status" value="1"/>
</dbReference>
<dbReference type="Gene3D" id="3.30.1360.40">
    <property type="match status" value="1"/>
</dbReference>
<evidence type="ECO:0000256" key="4">
    <source>
        <dbReference type="ARBA" id="ARBA00022917"/>
    </source>
</evidence>
<dbReference type="GO" id="GO:0002184">
    <property type="term" value="P:cytoplasmic translational termination"/>
    <property type="evidence" value="ECO:0007669"/>
    <property type="project" value="TreeGrafter"/>
</dbReference>
<dbReference type="Pfam" id="PF01765">
    <property type="entry name" value="RRF"/>
    <property type="match status" value="1"/>
</dbReference>
<evidence type="ECO:0000256" key="5">
    <source>
        <dbReference type="ARBA" id="ARBA00025050"/>
    </source>
</evidence>
<dbReference type="PANTHER" id="PTHR20982:SF3">
    <property type="entry name" value="MITOCHONDRIAL RIBOSOME RECYCLING FACTOR PSEUDO 1"/>
    <property type="match status" value="1"/>
</dbReference>
<evidence type="ECO:0000256" key="7">
    <source>
        <dbReference type="SAM" id="Coils"/>
    </source>
</evidence>
<dbReference type="GO" id="GO:0005829">
    <property type="term" value="C:cytosol"/>
    <property type="evidence" value="ECO:0007669"/>
    <property type="project" value="GOC"/>
</dbReference>
<gene>
    <name evidence="6" type="primary">frr</name>
    <name evidence="9" type="ORF">SAMN02745781_00986</name>
</gene>
<dbReference type="InterPro" id="IPR023584">
    <property type="entry name" value="Ribosome_recyc_fac_dom"/>
</dbReference>
<keyword evidence="7" id="KW-0175">Coiled coil</keyword>
<keyword evidence="10" id="KW-1185">Reference proteome</keyword>
<dbReference type="InterPro" id="IPR002661">
    <property type="entry name" value="Ribosome_recyc_fac"/>
</dbReference>
<dbReference type="HAMAP" id="MF_00040">
    <property type="entry name" value="RRF"/>
    <property type="match status" value="1"/>
</dbReference>
<feature type="domain" description="Ribosome recycling factor" evidence="8">
    <location>
        <begin position="20"/>
        <end position="183"/>
    </location>
</feature>
<evidence type="ECO:0000256" key="3">
    <source>
        <dbReference type="ARBA" id="ARBA00022490"/>
    </source>
</evidence>
<reference evidence="10" key="1">
    <citation type="submission" date="2016-11" db="EMBL/GenBank/DDBJ databases">
        <authorList>
            <person name="Varghese N."/>
            <person name="Submissions S."/>
        </authorList>
    </citation>
    <scope>NUCLEOTIDE SEQUENCE [LARGE SCALE GENOMIC DNA]</scope>
    <source>
        <strain evidence="10">DSM 21264</strain>
    </source>
</reference>
<evidence type="ECO:0000313" key="9">
    <source>
        <dbReference type="EMBL" id="SHE87515.1"/>
    </source>
</evidence>
<evidence type="ECO:0000313" key="10">
    <source>
        <dbReference type="Proteomes" id="UP000184159"/>
    </source>
</evidence>
<organism evidence="9 10">
    <name type="scientific">Vibrio gazogenes DSM 21264 = NBRC 103151</name>
    <dbReference type="NCBI Taxonomy" id="1123492"/>
    <lineage>
        <taxon>Bacteria</taxon>
        <taxon>Pseudomonadati</taxon>
        <taxon>Pseudomonadota</taxon>
        <taxon>Gammaproteobacteria</taxon>
        <taxon>Vibrionales</taxon>
        <taxon>Vibrionaceae</taxon>
        <taxon>Vibrio</taxon>
    </lineage>
</organism>
<feature type="coiled-coil region" evidence="7">
    <location>
        <begin position="132"/>
        <end position="166"/>
    </location>
</feature>
<dbReference type="EMBL" id="FQUH01000003">
    <property type="protein sequence ID" value="SHE87515.1"/>
    <property type="molecule type" value="Genomic_DNA"/>
</dbReference>